<keyword evidence="5 11" id="KW-0812">Transmembrane</keyword>
<gene>
    <name evidence="14" type="primary">LOC131806362</name>
</gene>
<evidence type="ECO:0000256" key="10">
    <source>
        <dbReference type="ARBA" id="ARBA00023136"/>
    </source>
</evidence>
<feature type="transmembrane region" description="Helical" evidence="11">
    <location>
        <begin position="192"/>
        <end position="213"/>
    </location>
</feature>
<keyword evidence="9" id="KW-0408">Iron</keyword>
<feature type="transmembrane region" description="Helical" evidence="11">
    <location>
        <begin position="7"/>
        <end position="28"/>
    </location>
</feature>
<keyword evidence="13" id="KW-1185">Reference proteome</keyword>
<feature type="domain" description="Cytochrome b561" evidence="12">
    <location>
        <begin position="87"/>
        <end position="214"/>
    </location>
</feature>
<sequence>MARSSQVVAGILLTPYVACGVALCLLILDRPHCDSTYYFSGSADPEGGGGGGDAAAPADEAGLVADNNAAILPPQKYLDQRYCAGGYHGLLCVIGTLLMGFTIIIYRLLIGTRTRTVKYIHLLLHLITLSLFVASFWCVEYHMHNIFYYRFEIHTVTSLVVFLIFLIQFIVAAMIFTYLYPNTKLRLYFAPFHDILGIWLFICFVSCLISGKRYAQMDYVASNQILFYGLSYTAFTFILIVILSPFFEWDMVGPL</sequence>
<comment type="cofactor">
    <cofactor evidence="1">
        <name>heme b</name>
        <dbReference type="ChEBI" id="CHEBI:60344"/>
    </cofactor>
</comment>
<evidence type="ECO:0000313" key="14">
    <source>
        <dbReference type="RefSeq" id="XP_058986376.1"/>
    </source>
</evidence>
<keyword evidence="8 11" id="KW-1133">Transmembrane helix</keyword>
<feature type="transmembrane region" description="Helical" evidence="11">
    <location>
        <begin position="122"/>
        <end position="139"/>
    </location>
</feature>
<evidence type="ECO:0000256" key="6">
    <source>
        <dbReference type="ARBA" id="ARBA00022723"/>
    </source>
</evidence>
<evidence type="ECO:0000256" key="8">
    <source>
        <dbReference type="ARBA" id="ARBA00022989"/>
    </source>
</evidence>
<evidence type="ECO:0000256" key="11">
    <source>
        <dbReference type="SAM" id="Phobius"/>
    </source>
</evidence>
<protein>
    <submittedName>
        <fullName evidence="14">Uncharacterized protein LOC131806362</fullName>
    </submittedName>
</protein>
<evidence type="ECO:0000256" key="3">
    <source>
        <dbReference type="ARBA" id="ARBA00022448"/>
    </source>
</evidence>
<proteinExistence type="predicted"/>
<evidence type="ECO:0000256" key="4">
    <source>
        <dbReference type="ARBA" id="ARBA00022617"/>
    </source>
</evidence>
<keyword evidence="6" id="KW-0479">Metal-binding</keyword>
<evidence type="ECO:0000256" key="5">
    <source>
        <dbReference type="ARBA" id="ARBA00022692"/>
    </source>
</evidence>
<feature type="transmembrane region" description="Helical" evidence="11">
    <location>
        <begin position="225"/>
        <end position="247"/>
    </location>
</feature>
<evidence type="ECO:0000256" key="1">
    <source>
        <dbReference type="ARBA" id="ARBA00001970"/>
    </source>
</evidence>
<dbReference type="Gene3D" id="1.20.120.1770">
    <property type="match status" value="1"/>
</dbReference>
<evidence type="ECO:0000256" key="2">
    <source>
        <dbReference type="ARBA" id="ARBA00004141"/>
    </source>
</evidence>
<feature type="transmembrane region" description="Helical" evidence="11">
    <location>
        <begin position="159"/>
        <end position="180"/>
    </location>
</feature>
<dbReference type="Pfam" id="PF03188">
    <property type="entry name" value="Cytochrom_B561"/>
    <property type="match status" value="1"/>
</dbReference>
<keyword evidence="10 11" id="KW-0472">Membrane</keyword>
<reference evidence="14" key="1">
    <citation type="submission" date="2025-08" db="UniProtKB">
        <authorList>
            <consortium name="RefSeq"/>
        </authorList>
    </citation>
    <scope>IDENTIFICATION</scope>
    <source>
        <strain evidence="14">Aabys</strain>
        <tissue evidence="14">Whole body</tissue>
    </source>
</reference>
<dbReference type="GeneID" id="131806362"/>
<name>A0ABM3VKP4_MUSDO</name>
<dbReference type="PANTHER" id="PTHR10106">
    <property type="entry name" value="CYTOCHROME B561-RELATED"/>
    <property type="match status" value="1"/>
</dbReference>
<evidence type="ECO:0000256" key="7">
    <source>
        <dbReference type="ARBA" id="ARBA00022982"/>
    </source>
</evidence>
<feature type="transmembrane region" description="Helical" evidence="11">
    <location>
        <begin position="87"/>
        <end position="110"/>
    </location>
</feature>
<accession>A0ABM3VKP4</accession>
<dbReference type="SMART" id="SM00665">
    <property type="entry name" value="B561"/>
    <property type="match status" value="1"/>
</dbReference>
<dbReference type="RefSeq" id="XP_058986376.1">
    <property type="nucleotide sequence ID" value="XM_059130393.1"/>
</dbReference>
<dbReference type="PANTHER" id="PTHR10106:SF0">
    <property type="entry name" value="LD36721P"/>
    <property type="match status" value="1"/>
</dbReference>
<organism evidence="13 14">
    <name type="scientific">Musca domestica</name>
    <name type="common">House fly</name>
    <dbReference type="NCBI Taxonomy" id="7370"/>
    <lineage>
        <taxon>Eukaryota</taxon>
        <taxon>Metazoa</taxon>
        <taxon>Ecdysozoa</taxon>
        <taxon>Arthropoda</taxon>
        <taxon>Hexapoda</taxon>
        <taxon>Insecta</taxon>
        <taxon>Pterygota</taxon>
        <taxon>Neoptera</taxon>
        <taxon>Endopterygota</taxon>
        <taxon>Diptera</taxon>
        <taxon>Brachycera</taxon>
        <taxon>Muscomorpha</taxon>
        <taxon>Muscoidea</taxon>
        <taxon>Muscidae</taxon>
        <taxon>Musca</taxon>
    </lineage>
</organism>
<dbReference type="InterPro" id="IPR006593">
    <property type="entry name" value="Cyt_b561/ferric_Rdtase_TM"/>
</dbReference>
<comment type="subcellular location">
    <subcellularLocation>
        <location evidence="2">Membrane</location>
        <topology evidence="2">Multi-pass membrane protein</topology>
    </subcellularLocation>
</comment>
<dbReference type="Proteomes" id="UP001652621">
    <property type="component" value="Unplaced"/>
</dbReference>
<evidence type="ECO:0000259" key="12">
    <source>
        <dbReference type="SMART" id="SM00665"/>
    </source>
</evidence>
<keyword evidence="7" id="KW-0249">Electron transport</keyword>
<keyword evidence="4" id="KW-0349">Heme</keyword>
<dbReference type="InterPro" id="IPR043205">
    <property type="entry name" value="CYB561/CYBRD1-like"/>
</dbReference>
<keyword evidence="3" id="KW-0813">Transport</keyword>
<evidence type="ECO:0000313" key="13">
    <source>
        <dbReference type="Proteomes" id="UP001652621"/>
    </source>
</evidence>
<evidence type="ECO:0000256" key="9">
    <source>
        <dbReference type="ARBA" id="ARBA00023004"/>
    </source>
</evidence>